<keyword evidence="5" id="KW-1185">Reference proteome</keyword>
<gene>
    <name evidence="4" type="ORF">OLC1_LOCUS24271</name>
</gene>
<organism evidence="4 5">
    <name type="scientific">Oldenlandia corymbosa var. corymbosa</name>
    <dbReference type="NCBI Taxonomy" id="529605"/>
    <lineage>
        <taxon>Eukaryota</taxon>
        <taxon>Viridiplantae</taxon>
        <taxon>Streptophyta</taxon>
        <taxon>Embryophyta</taxon>
        <taxon>Tracheophyta</taxon>
        <taxon>Spermatophyta</taxon>
        <taxon>Magnoliopsida</taxon>
        <taxon>eudicotyledons</taxon>
        <taxon>Gunneridae</taxon>
        <taxon>Pentapetalae</taxon>
        <taxon>asterids</taxon>
        <taxon>lamiids</taxon>
        <taxon>Gentianales</taxon>
        <taxon>Rubiaceae</taxon>
        <taxon>Rubioideae</taxon>
        <taxon>Spermacoceae</taxon>
        <taxon>Hedyotis-Oldenlandia complex</taxon>
        <taxon>Oldenlandia</taxon>
    </lineage>
</organism>
<dbReference type="Pfam" id="PF02671">
    <property type="entry name" value="PAH"/>
    <property type="match status" value="2"/>
</dbReference>
<evidence type="ECO:0000256" key="2">
    <source>
        <dbReference type="ARBA" id="ARBA00023242"/>
    </source>
</evidence>
<dbReference type="GO" id="GO:0005634">
    <property type="term" value="C:nucleus"/>
    <property type="evidence" value="ECO:0007669"/>
    <property type="project" value="UniProtKB-SubCell"/>
</dbReference>
<evidence type="ECO:0000313" key="4">
    <source>
        <dbReference type="EMBL" id="CAI9118393.1"/>
    </source>
</evidence>
<keyword evidence="2 3" id="KW-0539">Nucleus</keyword>
<dbReference type="PANTHER" id="PTHR12346">
    <property type="entry name" value="SIN3B-RELATED"/>
    <property type="match status" value="1"/>
</dbReference>
<accession>A0AAV1EFC6</accession>
<protein>
    <submittedName>
        <fullName evidence="4">OLC1v1019958C1</fullName>
    </submittedName>
</protein>
<comment type="subcellular location">
    <subcellularLocation>
        <location evidence="1 3">Nucleus</location>
    </subcellularLocation>
</comment>
<evidence type="ECO:0000256" key="1">
    <source>
        <dbReference type="ARBA" id="ARBA00004123"/>
    </source>
</evidence>
<sequence length="314" mass="37002">MVSVQSMKKLPSEEDALAFISEIKQATYDHPNQETNNKFDQFAGALLAFEEQRITPECLILKLKSLFQGHNDLLRGLKFFCPNSRNPAVTRITLKIRRSSESEAYQRELCHRFLNEVKERFQDKPRNYYKDFLDALINYRNQTLDIDEFCQKIVELLFGHADLLHKFQSYFDDRDEKFRQEVDRHCGFAIDDRLVEIEASLGNLRTSIGLIEKASRRKKLSKVGRLVEREFQGIKVLGIKKTFPERSYQDVIQALKRDPFRVLPMVLDELREKEREVLMVRSSALKFLGEIHSLHRTLDSKKRGRDQMDSFIYF</sequence>
<dbReference type="EMBL" id="OX459126">
    <property type="protein sequence ID" value="CAI9118393.1"/>
    <property type="molecule type" value="Genomic_DNA"/>
</dbReference>
<evidence type="ECO:0000313" key="5">
    <source>
        <dbReference type="Proteomes" id="UP001161247"/>
    </source>
</evidence>
<dbReference type="InterPro" id="IPR003822">
    <property type="entry name" value="PAH"/>
</dbReference>
<name>A0AAV1EFC6_OLDCO</name>
<dbReference type="InterPro" id="IPR036600">
    <property type="entry name" value="PAH_sf"/>
</dbReference>
<dbReference type="AlphaFoldDB" id="A0AAV1EFC6"/>
<proteinExistence type="predicted"/>
<dbReference type="Gene3D" id="1.20.1160.11">
    <property type="entry name" value="Paired amphipathic helix"/>
    <property type="match status" value="2"/>
</dbReference>
<dbReference type="InterPro" id="IPR039774">
    <property type="entry name" value="Sin3-like"/>
</dbReference>
<dbReference type="PROSITE" id="PS51477">
    <property type="entry name" value="PAH"/>
    <property type="match status" value="2"/>
</dbReference>
<dbReference type="Proteomes" id="UP001161247">
    <property type="component" value="Chromosome 9"/>
</dbReference>
<reference evidence="4" key="1">
    <citation type="submission" date="2023-03" db="EMBL/GenBank/DDBJ databases">
        <authorList>
            <person name="Julca I."/>
        </authorList>
    </citation>
    <scope>NUCLEOTIDE SEQUENCE</scope>
</reference>
<dbReference type="SUPFAM" id="SSF47762">
    <property type="entry name" value="PAH2 domain"/>
    <property type="match status" value="2"/>
</dbReference>
<evidence type="ECO:0000256" key="3">
    <source>
        <dbReference type="PROSITE-ProRule" id="PRU00810"/>
    </source>
</evidence>
<dbReference type="GO" id="GO:0003714">
    <property type="term" value="F:transcription corepressor activity"/>
    <property type="evidence" value="ECO:0007669"/>
    <property type="project" value="InterPro"/>
</dbReference>